<comment type="similarity">
    <text evidence="2 6">Belongs to the glycosyl hydrolase 72 family.</text>
</comment>
<organism evidence="9 10">
    <name type="scientific">Polytolypa hystricis (strain UAMH7299)</name>
    <dbReference type="NCBI Taxonomy" id="1447883"/>
    <lineage>
        <taxon>Eukaryota</taxon>
        <taxon>Fungi</taxon>
        <taxon>Dikarya</taxon>
        <taxon>Ascomycota</taxon>
        <taxon>Pezizomycotina</taxon>
        <taxon>Eurotiomycetes</taxon>
        <taxon>Eurotiomycetidae</taxon>
        <taxon>Onygenales</taxon>
        <taxon>Onygenales incertae sedis</taxon>
        <taxon>Polytolypa</taxon>
    </lineage>
</organism>
<evidence type="ECO:0000256" key="1">
    <source>
        <dbReference type="ARBA" id="ARBA00004609"/>
    </source>
</evidence>
<dbReference type="Gene3D" id="3.20.20.80">
    <property type="entry name" value="Glycosidases"/>
    <property type="match status" value="1"/>
</dbReference>
<feature type="compositionally biased region" description="Low complexity" evidence="7">
    <location>
        <begin position="409"/>
        <end position="423"/>
    </location>
</feature>
<dbReference type="InterPro" id="IPR004886">
    <property type="entry name" value="Glucanosyltransferase"/>
</dbReference>
<keyword evidence="6" id="KW-0808">Transferase</keyword>
<evidence type="ECO:0000313" key="9">
    <source>
        <dbReference type="EMBL" id="PGH23315.1"/>
    </source>
</evidence>
<evidence type="ECO:0000256" key="2">
    <source>
        <dbReference type="ARBA" id="ARBA00007528"/>
    </source>
</evidence>
<dbReference type="GO" id="GO:0071970">
    <property type="term" value="P:fungal-type cell wall (1-&gt;3)-beta-D-glucan biosynthetic process"/>
    <property type="evidence" value="ECO:0007669"/>
    <property type="project" value="TreeGrafter"/>
</dbReference>
<feature type="compositionally biased region" description="Polar residues" evidence="7">
    <location>
        <begin position="384"/>
        <end position="402"/>
    </location>
</feature>
<feature type="transmembrane region" description="Helical" evidence="8">
    <location>
        <begin position="442"/>
        <end position="460"/>
    </location>
</feature>
<dbReference type="GO" id="GO:0042124">
    <property type="term" value="F:1,3-beta-glucanosyltransferase activity"/>
    <property type="evidence" value="ECO:0007669"/>
    <property type="project" value="TreeGrafter"/>
</dbReference>
<dbReference type="EMBL" id="PDNA01000025">
    <property type="protein sequence ID" value="PGH23315.1"/>
    <property type="molecule type" value="Genomic_DNA"/>
</dbReference>
<comment type="caution">
    <text evidence="9">The sequence shown here is derived from an EMBL/GenBank/DDBJ whole genome shotgun (WGS) entry which is preliminary data.</text>
</comment>
<feature type="signal peptide" evidence="6">
    <location>
        <begin position="1"/>
        <end position="28"/>
    </location>
</feature>
<comment type="function">
    <text evidence="6">Splits internally a 1,3-beta-glucan molecule and transfers the newly generated reducing end (the donor) to the non-reducing end of another 1,3-beta-glucan molecule (the acceptor) forming a 1,3-beta linkage, resulting in the elongation of 1,3-beta-glucan chains in the cell wall.</text>
</comment>
<keyword evidence="10" id="KW-1185">Reference proteome</keyword>
<keyword evidence="4" id="KW-0325">Glycoprotein</keyword>
<keyword evidence="6" id="KW-0336">GPI-anchor</keyword>
<keyword evidence="3 6" id="KW-0732">Signal</keyword>
<dbReference type="Proteomes" id="UP000224634">
    <property type="component" value="Unassembled WGS sequence"/>
</dbReference>
<name>A0A2B7YPT9_POLH7</name>
<gene>
    <name evidence="9" type="ORF">AJ80_02567</name>
</gene>
<feature type="compositionally biased region" description="Polar residues" evidence="7">
    <location>
        <begin position="424"/>
        <end position="434"/>
    </location>
</feature>
<protein>
    <recommendedName>
        <fullName evidence="6">1,3-beta-glucanosyltransferase</fullName>
        <ecNumber evidence="6">2.4.1.-</ecNumber>
    </recommendedName>
</protein>
<dbReference type="PANTHER" id="PTHR31468:SF8">
    <property type="entry name" value="1,3-BETA-GLUCANOSYLTRANSFERASE GAS2"/>
    <property type="match status" value="1"/>
</dbReference>
<dbReference type="GO" id="GO:0005886">
    <property type="term" value="C:plasma membrane"/>
    <property type="evidence" value="ECO:0007669"/>
    <property type="project" value="UniProtKB-SubCell"/>
</dbReference>
<keyword evidence="8" id="KW-0812">Transmembrane</keyword>
<evidence type="ECO:0000313" key="10">
    <source>
        <dbReference type="Proteomes" id="UP000224634"/>
    </source>
</evidence>
<feature type="chain" id="PRO_5011834070" description="1,3-beta-glucanosyltransferase" evidence="6">
    <location>
        <begin position="29"/>
        <end position="461"/>
    </location>
</feature>
<proteinExistence type="inferred from homology"/>
<sequence length="461" mass="50219">MQINTSRSLSACLYLLLPLLLQFRHVFAISKISAVGSKFFDEEGKQFFVKGIAYQLTPHDPLVDTEQCKRDASLMKKLGANAIRVYHVDPDGDHVDCMKAFADAGIYLFVDLDDFPTQIEQNHPSWNASQQKAFKATLDEFQRFDNTAGVFVGNEVLTMANGSAAAPYILSAARDIKEYRDSQNYRKIPVGYSAADIADLRPMLQNYLVCRSNETERLDFFALNAYEWCGPSTYKESGYGNLQAEADGYPVPIFFSEVGCNTHRPRDFQDLTAILGPEMSGTWSGAIVYEWIQELNDYGLITYGNASKQDQEDAEKSGKASLVLDGFSRRGTPTPVNPDFTNLQSRFETLTPTGVALSDYTKETGSITGPQCPGSTAGRWEVDPSSSLPSVGQQVATDTTTTAREKGDASATKTGSAAGATSSLPNSAGQTLGTPGSSSNNAFVLMLLALFGLGGFIGWWL</sequence>
<dbReference type="GO" id="GO:0031505">
    <property type="term" value="P:fungal-type cell wall organization"/>
    <property type="evidence" value="ECO:0007669"/>
    <property type="project" value="TreeGrafter"/>
</dbReference>
<accession>A0A2B7YPT9</accession>
<evidence type="ECO:0000256" key="4">
    <source>
        <dbReference type="ARBA" id="ARBA00023180"/>
    </source>
</evidence>
<dbReference type="EC" id="2.4.1.-" evidence="6"/>
<dbReference type="GO" id="GO:0098552">
    <property type="term" value="C:side of membrane"/>
    <property type="evidence" value="ECO:0007669"/>
    <property type="project" value="UniProtKB-KW"/>
</dbReference>
<dbReference type="PANTHER" id="PTHR31468">
    <property type="entry name" value="1,3-BETA-GLUCANOSYLTRANSFERASE GAS1"/>
    <property type="match status" value="1"/>
</dbReference>
<evidence type="ECO:0000256" key="5">
    <source>
        <dbReference type="ARBA" id="ARBA00023288"/>
    </source>
</evidence>
<dbReference type="SUPFAM" id="SSF51445">
    <property type="entry name" value="(Trans)glycosidases"/>
    <property type="match status" value="1"/>
</dbReference>
<evidence type="ECO:0000256" key="7">
    <source>
        <dbReference type="SAM" id="MobiDB-lite"/>
    </source>
</evidence>
<keyword evidence="6 8" id="KW-0472">Membrane</keyword>
<keyword evidence="5 6" id="KW-0449">Lipoprotein</keyword>
<feature type="region of interest" description="Disordered" evidence="7">
    <location>
        <begin position="361"/>
        <end position="434"/>
    </location>
</feature>
<evidence type="ECO:0000256" key="6">
    <source>
        <dbReference type="RuleBase" id="RU361209"/>
    </source>
</evidence>
<dbReference type="InterPro" id="IPR017853">
    <property type="entry name" value="GH"/>
</dbReference>
<evidence type="ECO:0000256" key="8">
    <source>
        <dbReference type="SAM" id="Phobius"/>
    </source>
</evidence>
<dbReference type="OrthoDB" id="421038at2759"/>
<reference evidence="9 10" key="1">
    <citation type="submission" date="2017-10" db="EMBL/GenBank/DDBJ databases">
        <title>Comparative genomics in systemic dimorphic fungi from Ajellomycetaceae.</title>
        <authorList>
            <person name="Munoz J.F."/>
            <person name="Mcewen J.G."/>
            <person name="Clay O.K."/>
            <person name="Cuomo C.A."/>
        </authorList>
    </citation>
    <scope>NUCLEOTIDE SEQUENCE [LARGE SCALE GENOMIC DNA]</scope>
    <source>
        <strain evidence="9 10">UAMH7299</strain>
    </source>
</reference>
<evidence type="ECO:0000256" key="3">
    <source>
        <dbReference type="ARBA" id="ARBA00022729"/>
    </source>
</evidence>
<comment type="subcellular location">
    <subcellularLocation>
        <location evidence="1 6">Cell membrane</location>
        <topology evidence="1 6">Lipid-anchor</topology>
        <topology evidence="1 6">GPI-anchor</topology>
    </subcellularLocation>
</comment>
<dbReference type="AlphaFoldDB" id="A0A2B7YPT9"/>
<keyword evidence="8" id="KW-1133">Transmembrane helix</keyword>
<dbReference type="Pfam" id="PF03198">
    <property type="entry name" value="Glyco_hydro_72"/>
    <property type="match status" value="1"/>
</dbReference>